<evidence type="ECO:0000256" key="1">
    <source>
        <dbReference type="SAM" id="SignalP"/>
    </source>
</evidence>
<reference evidence="2 3" key="1">
    <citation type="submission" date="2023-08" db="EMBL/GenBank/DDBJ databases">
        <title>A Necator americanus chromosomal reference genome.</title>
        <authorList>
            <person name="Ilik V."/>
            <person name="Petrzelkova K.J."/>
            <person name="Pardy F."/>
            <person name="Fuh T."/>
            <person name="Niatou-Singa F.S."/>
            <person name="Gouil Q."/>
            <person name="Baker L."/>
            <person name="Ritchie M.E."/>
            <person name="Jex A.R."/>
            <person name="Gazzola D."/>
            <person name="Li H."/>
            <person name="Toshio Fujiwara R."/>
            <person name="Zhan B."/>
            <person name="Aroian R.V."/>
            <person name="Pafco B."/>
            <person name="Schwarz E.M."/>
        </authorList>
    </citation>
    <scope>NUCLEOTIDE SEQUENCE [LARGE SCALE GENOMIC DNA]</scope>
    <source>
        <strain evidence="2 3">Aroian</strain>
        <tissue evidence="2">Whole animal</tissue>
    </source>
</reference>
<evidence type="ECO:0000313" key="2">
    <source>
        <dbReference type="EMBL" id="KAK6757738.1"/>
    </source>
</evidence>
<comment type="caution">
    <text evidence="2">The sequence shown here is derived from an EMBL/GenBank/DDBJ whole genome shotgun (WGS) entry which is preliminary data.</text>
</comment>
<keyword evidence="3" id="KW-1185">Reference proteome</keyword>
<dbReference type="Proteomes" id="UP001303046">
    <property type="component" value="Unassembled WGS sequence"/>
</dbReference>
<gene>
    <name evidence="2" type="primary">Necator_chrV.g20304</name>
    <name evidence="2" type="ORF">RB195_015512</name>
</gene>
<keyword evidence="1" id="KW-0732">Signal</keyword>
<evidence type="ECO:0000313" key="3">
    <source>
        <dbReference type="Proteomes" id="UP001303046"/>
    </source>
</evidence>
<protein>
    <recommendedName>
        <fullName evidence="4">Cystatin domain protein</fullName>
    </recommendedName>
</protein>
<dbReference type="InterPro" id="IPR046350">
    <property type="entry name" value="Cystatin_sf"/>
</dbReference>
<sequence>MSHPDSVLVIFCIVIFVSNRAMPGVLAYEEEPDPDYMDIAWRAVDAVNENVDDGDNLMVPIEIRRGKTYEIRGFTSFVLHALYGESGCKKGEANTINAANCPLVEDGQRALYEVDLGVRKRDNSERFKVKKIRDVIPGETI</sequence>
<proteinExistence type="predicted"/>
<feature type="signal peptide" evidence="1">
    <location>
        <begin position="1"/>
        <end position="27"/>
    </location>
</feature>
<dbReference type="SUPFAM" id="SSF54403">
    <property type="entry name" value="Cystatin/monellin"/>
    <property type="match status" value="1"/>
</dbReference>
<organism evidence="2 3">
    <name type="scientific">Necator americanus</name>
    <name type="common">Human hookworm</name>
    <dbReference type="NCBI Taxonomy" id="51031"/>
    <lineage>
        <taxon>Eukaryota</taxon>
        <taxon>Metazoa</taxon>
        <taxon>Ecdysozoa</taxon>
        <taxon>Nematoda</taxon>
        <taxon>Chromadorea</taxon>
        <taxon>Rhabditida</taxon>
        <taxon>Rhabditina</taxon>
        <taxon>Rhabditomorpha</taxon>
        <taxon>Strongyloidea</taxon>
        <taxon>Ancylostomatidae</taxon>
        <taxon>Bunostominae</taxon>
        <taxon>Necator</taxon>
    </lineage>
</organism>
<feature type="chain" id="PRO_5046576196" description="Cystatin domain protein" evidence="1">
    <location>
        <begin position="28"/>
        <end position="141"/>
    </location>
</feature>
<accession>A0ABR1E536</accession>
<dbReference type="EMBL" id="JAVFWL010000005">
    <property type="protein sequence ID" value="KAK6757738.1"/>
    <property type="molecule type" value="Genomic_DNA"/>
</dbReference>
<name>A0ABR1E536_NECAM</name>
<dbReference type="Gene3D" id="3.10.450.10">
    <property type="match status" value="1"/>
</dbReference>
<evidence type="ECO:0008006" key="4">
    <source>
        <dbReference type="Google" id="ProtNLM"/>
    </source>
</evidence>